<organism evidence="3 4">
    <name type="scientific">Holothuria leucospilota</name>
    <name type="common">Black long sea cucumber</name>
    <name type="synonym">Mertensiothuria leucospilota</name>
    <dbReference type="NCBI Taxonomy" id="206669"/>
    <lineage>
        <taxon>Eukaryota</taxon>
        <taxon>Metazoa</taxon>
        <taxon>Echinodermata</taxon>
        <taxon>Eleutherozoa</taxon>
        <taxon>Echinozoa</taxon>
        <taxon>Holothuroidea</taxon>
        <taxon>Aspidochirotacea</taxon>
        <taxon>Aspidochirotida</taxon>
        <taxon>Holothuriidae</taxon>
        <taxon>Holothuria</taxon>
    </lineage>
</organism>
<feature type="region of interest" description="Disordered" evidence="1">
    <location>
        <begin position="23"/>
        <end position="43"/>
    </location>
</feature>
<accession>A0A9Q1BN24</accession>
<keyword evidence="4" id="KW-1185">Reference proteome</keyword>
<protein>
    <submittedName>
        <fullName evidence="3">Uncharacterized protein</fullName>
    </submittedName>
</protein>
<feature type="region of interest" description="Disordered" evidence="1">
    <location>
        <begin position="83"/>
        <end position="106"/>
    </location>
</feature>
<dbReference type="Proteomes" id="UP001152320">
    <property type="component" value="Chromosome 14"/>
</dbReference>
<comment type="caution">
    <text evidence="3">The sequence shown here is derived from an EMBL/GenBank/DDBJ whole genome shotgun (WGS) entry which is preliminary data.</text>
</comment>
<evidence type="ECO:0000256" key="1">
    <source>
        <dbReference type="SAM" id="MobiDB-lite"/>
    </source>
</evidence>
<name>A0A9Q1BN24_HOLLE</name>
<sequence length="106" mass="11396">MLTDLEFTTRTFLVTKFPQNEAKRASTTTIRTPKPSPKDPVTIGPVKDFITKQGSIPITIVAVISASIVAVAMVATSSFIGSRRSLSRGRSPSLATLPENIELHDA</sequence>
<evidence type="ECO:0000313" key="3">
    <source>
        <dbReference type="EMBL" id="KAJ8029650.1"/>
    </source>
</evidence>
<keyword evidence="2" id="KW-1133">Transmembrane helix</keyword>
<evidence type="ECO:0000256" key="2">
    <source>
        <dbReference type="SAM" id="Phobius"/>
    </source>
</evidence>
<feature type="compositionally biased region" description="Low complexity" evidence="1">
    <location>
        <begin position="83"/>
        <end position="94"/>
    </location>
</feature>
<dbReference type="AlphaFoldDB" id="A0A9Q1BN24"/>
<keyword evidence="2" id="KW-0472">Membrane</keyword>
<keyword evidence="2" id="KW-0812">Transmembrane</keyword>
<dbReference type="EMBL" id="JAIZAY010000014">
    <property type="protein sequence ID" value="KAJ8029650.1"/>
    <property type="molecule type" value="Genomic_DNA"/>
</dbReference>
<gene>
    <name evidence="3" type="ORF">HOLleu_29096</name>
</gene>
<reference evidence="3" key="1">
    <citation type="submission" date="2021-10" db="EMBL/GenBank/DDBJ databases">
        <title>Tropical sea cucumber genome reveals ecological adaptation and Cuvierian tubules defense mechanism.</title>
        <authorList>
            <person name="Chen T."/>
        </authorList>
    </citation>
    <scope>NUCLEOTIDE SEQUENCE</scope>
    <source>
        <strain evidence="3">Nanhai2018</strain>
        <tissue evidence="3">Muscle</tissue>
    </source>
</reference>
<evidence type="ECO:0000313" key="4">
    <source>
        <dbReference type="Proteomes" id="UP001152320"/>
    </source>
</evidence>
<feature type="transmembrane region" description="Helical" evidence="2">
    <location>
        <begin position="56"/>
        <end position="80"/>
    </location>
</feature>
<proteinExistence type="predicted"/>